<organism evidence="2 3">
    <name type="scientific">Paenibacillus plantiphilus</name>
    <dbReference type="NCBI Taxonomy" id="2905650"/>
    <lineage>
        <taxon>Bacteria</taxon>
        <taxon>Bacillati</taxon>
        <taxon>Bacillota</taxon>
        <taxon>Bacilli</taxon>
        <taxon>Bacillales</taxon>
        <taxon>Paenibacillaceae</taxon>
        <taxon>Paenibacillus</taxon>
    </lineage>
</organism>
<feature type="transmembrane region" description="Helical" evidence="1">
    <location>
        <begin position="47"/>
        <end position="65"/>
    </location>
</feature>
<protein>
    <recommendedName>
        <fullName evidence="4">Cytochrome C and Quinol oxidase polypeptide I</fullName>
    </recommendedName>
</protein>
<feature type="transmembrane region" description="Helical" evidence="1">
    <location>
        <begin position="347"/>
        <end position="365"/>
    </location>
</feature>
<evidence type="ECO:0000313" key="2">
    <source>
        <dbReference type="EMBL" id="CAH1203875.1"/>
    </source>
</evidence>
<feature type="transmembrane region" description="Helical" evidence="1">
    <location>
        <begin position="143"/>
        <end position="164"/>
    </location>
</feature>
<keyword evidence="1" id="KW-0472">Membrane</keyword>
<keyword evidence="1" id="KW-0812">Transmembrane</keyword>
<feature type="transmembrane region" description="Helical" evidence="1">
    <location>
        <begin position="176"/>
        <end position="200"/>
    </location>
</feature>
<dbReference type="Gene3D" id="1.20.210.10">
    <property type="entry name" value="Cytochrome c oxidase-like, subunit I domain"/>
    <property type="match status" value="1"/>
</dbReference>
<feature type="transmembrane region" description="Helical" evidence="1">
    <location>
        <begin position="101"/>
        <end position="122"/>
    </location>
</feature>
<evidence type="ECO:0008006" key="4">
    <source>
        <dbReference type="Google" id="ProtNLM"/>
    </source>
</evidence>
<feature type="transmembrane region" description="Helical" evidence="1">
    <location>
        <begin position="314"/>
        <end position="335"/>
    </location>
</feature>
<evidence type="ECO:0000313" key="3">
    <source>
        <dbReference type="Proteomes" id="UP000838686"/>
    </source>
</evidence>
<name>A0ABN8GI87_9BACL</name>
<comment type="caution">
    <text evidence="2">The sequence shown here is derived from an EMBL/GenBank/DDBJ whole genome shotgun (WGS) entry which is preliminary data.</text>
</comment>
<proteinExistence type="predicted"/>
<reference evidence="2" key="1">
    <citation type="submission" date="2022-01" db="EMBL/GenBank/DDBJ databases">
        <authorList>
            <person name="Criscuolo A."/>
        </authorList>
    </citation>
    <scope>NUCLEOTIDE SEQUENCE</scope>
    <source>
        <strain evidence="2">CIP111893</strain>
    </source>
</reference>
<gene>
    <name evidence="2" type="ORF">PAECIP111893_02100</name>
</gene>
<keyword evidence="1" id="KW-1133">Transmembrane helix</keyword>
<feature type="transmembrane region" description="Helical" evidence="1">
    <location>
        <begin position="77"/>
        <end position="95"/>
    </location>
</feature>
<dbReference type="Proteomes" id="UP000838686">
    <property type="component" value="Unassembled WGS sequence"/>
</dbReference>
<accession>A0ABN8GI87</accession>
<keyword evidence="3" id="KW-1185">Reference proteome</keyword>
<feature type="transmembrane region" description="Helical" evidence="1">
    <location>
        <begin position="275"/>
        <end position="294"/>
    </location>
</feature>
<feature type="transmembrane region" description="Helical" evidence="1">
    <location>
        <begin position="239"/>
        <end position="263"/>
    </location>
</feature>
<dbReference type="RefSeq" id="WP_236341219.1">
    <property type="nucleotide sequence ID" value="NZ_CAKMMF010000009.1"/>
</dbReference>
<feature type="transmembrane region" description="Helical" evidence="1">
    <location>
        <begin position="212"/>
        <end position="233"/>
    </location>
</feature>
<dbReference type="EMBL" id="CAKMMF010000009">
    <property type="protein sequence ID" value="CAH1203875.1"/>
    <property type="molecule type" value="Genomic_DNA"/>
</dbReference>
<feature type="transmembrane region" description="Helical" evidence="1">
    <location>
        <begin position="385"/>
        <end position="402"/>
    </location>
</feature>
<dbReference type="InterPro" id="IPR036927">
    <property type="entry name" value="Cyt_c_oxase-like_su1_sf"/>
</dbReference>
<sequence>MRTIWIRLSLFCLLITAATGVLMRSFAFISLPQLDYGHLLHAHSHTALLGWGYSALFLLIAALFFHNDVRESLQLRILFWSTQAAIAGMFISFTVQGYGLFSIACSTIHILLSYWFGIFVWRQLKRDGNSNAGASLSSKFLKGSLLCLFLSSLGPWMLAILSANQLKGSAWYDVAIYFYLHFQYNGWFMLGLIAVLFRLLEQKGIRFPIKLANVQFALYAASLLPSFLLSVLWLELNPFWHAAAASGAVLQWVAVMILILIVIRTRASMATLFRGWSGIFAVLAFLALFMKATMEIGSAIPGLSELIYASRSIVIGYLHLTLLGFVSFLCLALFLQQGWLEDRSRGARIGYMCFLTGFCVNELVLFVNGLLEWTSSGRFSYGDQLLLIASGAMTVGILLFTVRIRGKAGNHPGEMQSNK</sequence>
<evidence type="ECO:0000256" key="1">
    <source>
        <dbReference type="SAM" id="Phobius"/>
    </source>
</evidence>